<accession>A0A502CF82</accession>
<dbReference type="EMBL" id="RCZO01000001">
    <property type="protein sequence ID" value="TPG11443.1"/>
    <property type="molecule type" value="Genomic_DNA"/>
</dbReference>
<evidence type="ECO:0000313" key="1">
    <source>
        <dbReference type="EMBL" id="TPG11443.1"/>
    </source>
</evidence>
<dbReference type="Pfam" id="PF13376">
    <property type="entry name" value="OmdA"/>
    <property type="match status" value="1"/>
</dbReference>
<gene>
    <name evidence="1" type="ORF">EAH88_02660</name>
</gene>
<evidence type="ECO:0000313" key="2">
    <source>
        <dbReference type="Proteomes" id="UP000319486"/>
    </source>
</evidence>
<organism evidence="1 2">
    <name type="scientific">Rhodanobacter glycinis</name>
    <dbReference type="NCBI Taxonomy" id="582702"/>
    <lineage>
        <taxon>Bacteria</taxon>
        <taxon>Pseudomonadati</taxon>
        <taxon>Pseudomonadota</taxon>
        <taxon>Gammaproteobacteria</taxon>
        <taxon>Lysobacterales</taxon>
        <taxon>Rhodanobacteraceae</taxon>
        <taxon>Rhodanobacter</taxon>
    </lineage>
</organism>
<name>A0A502CF82_9GAMM</name>
<proteinExistence type="predicted"/>
<dbReference type="AlphaFoldDB" id="A0A502CF82"/>
<reference evidence="1 2" key="1">
    <citation type="journal article" date="2019" name="Environ. Microbiol.">
        <title>Species interactions and distinct microbial communities in high Arctic permafrost affected cryosols are associated with the CH4 and CO2 gas fluxes.</title>
        <authorList>
            <person name="Altshuler I."/>
            <person name="Hamel J."/>
            <person name="Turney S."/>
            <person name="Magnuson E."/>
            <person name="Levesque R."/>
            <person name="Greer C."/>
            <person name="Whyte L.G."/>
        </authorList>
    </citation>
    <scope>NUCLEOTIDE SEQUENCE [LARGE SCALE GENOMIC DNA]</scope>
    <source>
        <strain evidence="1 2">S13Y</strain>
    </source>
</reference>
<keyword evidence="2" id="KW-1185">Reference proteome</keyword>
<comment type="caution">
    <text evidence="1">The sequence shown here is derived from an EMBL/GenBank/DDBJ whole genome shotgun (WGS) entry which is preliminary data.</text>
</comment>
<sequence length="189" mass="21675">MNDRKITFANQEDWEAWLGSHGEVVTGVWLRLAKKSAEQPTLTYAQAVECALCHGWIDGQKQAESEHYWLQRFTPRTAKSIWSKINKAKAEALISAGRMQPTGLREIKRAKQDGRWEAAYSSASTSTVPDDLQQALDMNPKAKEFFATLDSQNRYAILFRIQHVKRVETRARKISQFIDMLNRGEKIHP</sequence>
<dbReference type="Proteomes" id="UP000319486">
    <property type="component" value="Unassembled WGS sequence"/>
</dbReference>
<protein>
    <submittedName>
        <fullName evidence="1">Bacteriocin-protection protein</fullName>
    </submittedName>
</protein>
<dbReference type="RefSeq" id="WP_140648671.1">
    <property type="nucleotide sequence ID" value="NZ_RCZO01000001.1"/>
</dbReference>